<feature type="domain" description="PKD/REJ-like" evidence="7">
    <location>
        <begin position="153"/>
        <end position="380"/>
    </location>
</feature>
<organism evidence="8 9">
    <name type="scientific">Paramuricea clavata</name>
    <name type="common">Red gorgonian</name>
    <name type="synonym">Violescent sea-whip</name>
    <dbReference type="NCBI Taxonomy" id="317549"/>
    <lineage>
        <taxon>Eukaryota</taxon>
        <taxon>Metazoa</taxon>
        <taxon>Cnidaria</taxon>
        <taxon>Anthozoa</taxon>
        <taxon>Octocorallia</taxon>
        <taxon>Malacalcyonacea</taxon>
        <taxon>Plexauridae</taxon>
        <taxon>Paramuricea</taxon>
    </lineage>
</organism>
<dbReference type="PANTHER" id="PTHR46730">
    <property type="entry name" value="POLYCYSTIN-1"/>
    <property type="match status" value="1"/>
</dbReference>
<feature type="domain" description="PKD" evidence="6">
    <location>
        <begin position="5"/>
        <end position="110"/>
    </location>
</feature>
<evidence type="ECO:0000256" key="1">
    <source>
        <dbReference type="ARBA" id="ARBA00004370"/>
    </source>
</evidence>
<dbReference type="InterPro" id="IPR000601">
    <property type="entry name" value="PKD_dom"/>
</dbReference>
<dbReference type="Pfam" id="PF00801">
    <property type="entry name" value="PKD"/>
    <property type="match status" value="1"/>
</dbReference>
<keyword evidence="4" id="KW-1133">Transmembrane helix</keyword>
<dbReference type="GO" id="GO:0006816">
    <property type="term" value="P:calcium ion transport"/>
    <property type="evidence" value="ECO:0007669"/>
    <property type="project" value="TreeGrafter"/>
</dbReference>
<evidence type="ECO:0000313" key="8">
    <source>
        <dbReference type="EMBL" id="CAB4029164.1"/>
    </source>
</evidence>
<dbReference type="AlphaFoldDB" id="A0A7D9L9E3"/>
<dbReference type="OrthoDB" id="444119at2759"/>
<evidence type="ECO:0000256" key="4">
    <source>
        <dbReference type="ARBA" id="ARBA00022989"/>
    </source>
</evidence>
<keyword evidence="2" id="KW-0812">Transmembrane</keyword>
<keyword evidence="9" id="KW-1185">Reference proteome</keyword>
<dbReference type="GO" id="GO:0005886">
    <property type="term" value="C:plasma membrane"/>
    <property type="evidence" value="ECO:0007669"/>
    <property type="project" value="TreeGrafter"/>
</dbReference>
<dbReference type="GO" id="GO:0005261">
    <property type="term" value="F:monoatomic cation channel activity"/>
    <property type="evidence" value="ECO:0007669"/>
    <property type="project" value="TreeGrafter"/>
</dbReference>
<protein>
    <submittedName>
        <fullName evidence="8">Uncharacterized protein</fullName>
    </submittedName>
</protein>
<dbReference type="Proteomes" id="UP001152795">
    <property type="component" value="Unassembled WGS sequence"/>
</dbReference>
<gene>
    <name evidence="8" type="ORF">PACLA_8A046585</name>
</gene>
<sequence>MISNGPVKLNETIAFTISLEKLGTQTCMWVDLGDNSSLLVFGDDSCPGRIDVSQVNPNILLEPRLKFSFKSSDTQEIVINHVYSVRVGSYDVRMNASNDVSMVTQEMVAVVQLFVCRNPNVTVVGLSPNSSNVLNAAQVYRSMPIALSTENVIDCEMTDRTKTKWTVFKFEDDPRVLRTVPISSLRKTAYHSDISTSELLLPGRDLSYGFYEISARVEMTGLPDVFGSDSVYIQVVQTPWLEAAVIGGSFYTAPFGFIGILNSSASSDPDFSATDGMSSVWYCRGGEDLEFISSNLTHEPLVSNDDPVPLLANESRGCFGSGRGRINTTNSTLQLDTRKMIQKKTYVILLVVSTSHPEFGIRQAMTTIFFRVESGIPPQLQT</sequence>
<evidence type="ECO:0000259" key="7">
    <source>
        <dbReference type="Pfam" id="PF02010"/>
    </source>
</evidence>
<accession>A0A7D9L9E3</accession>
<proteinExistence type="predicted"/>
<dbReference type="InterPro" id="IPR002859">
    <property type="entry name" value="PKD/REJ-like"/>
</dbReference>
<evidence type="ECO:0000259" key="6">
    <source>
        <dbReference type="Pfam" id="PF00801"/>
    </source>
</evidence>
<keyword evidence="5" id="KW-0472">Membrane</keyword>
<comment type="subcellular location">
    <subcellularLocation>
        <location evidence="1">Membrane</location>
    </subcellularLocation>
</comment>
<name>A0A7D9L9E3_PARCT</name>
<reference evidence="8" key="1">
    <citation type="submission" date="2020-04" db="EMBL/GenBank/DDBJ databases">
        <authorList>
            <person name="Alioto T."/>
            <person name="Alioto T."/>
            <person name="Gomez Garrido J."/>
        </authorList>
    </citation>
    <scope>NUCLEOTIDE SEQUENCE</scope>
    <source>
        <strain evidence="8">A484AB</strain>
    </source>
</reference>
<dbReference type="EMBL" id="CACRXK020015987">
    <property type="protein sequence ID" value="CAB4029164.1"/>
    <property type="molecule type" value="Genomic_DNA"/>
</dbReference>
<evidence type="ECO:0000256" key="3">
    <source>
        <dbReference type="ARBA" id="ARBA00022737"/>
    </source>
</evidence>
<keyword evidence="3" id="KW-0677">Repeat</keyword>
<dbReference type="Pfam" id="PF02010">
    <property type="entry name" value="REJ"/>
    <property type="match status" value="1"/>
</dbReference>
<feature type="non-terminal residue" evidence="8">
    <location>
        <position position="1"/>
    </location>
</feature>
<comment type="caution">
    <text evidence="8">The sequence shown here is derived from an EMBL/GenBank/DDBJ whole genome shotgun (WGS) entry which is preliminary data.</text>
</comment>
<evidence type="ECO:0000256" key="5">
    <source>
        <dbReference type="ARBA" id="ARBA00023136"/>
    </source>
</evidence>
<evidence type="ECO:0000313" key="9">
    <source>
        <dbReference type="Proteomes" id="UP001152795"/>
    </source>
</evidence>
<dbReference type="PANTHER" id="PTHR46730:SF1">
    <property type="entry name" value="PLAT DOMAIN-CONTAINING PROTEIN"/>
    <property type="match status" value="1"/>
</dbReference>
<evidence type="ECO:0000256" key="2">
    <source>
        <dbReference type="ARBA" id="ARBA00022692"/>
    </source>
</evidence>